<organism evidence="1 2">
    <name type="scientific">Paramuricea clavata</name>
    <name type="common">Red gorgonian</name>
    <name type="synonym">Violescent sea-whip</name>
    <dbReference type="NCBI Taxonomy" id="317549"/>
    <lineage>
        <taxon>Eukaryota</taxon>
        <taxon>Metazoa</taxon>
        <taxon>Cnidaria</taxon>
        <taxon>Anthozoa</taxon>
        <taxon>Octocorallia</taxon>
        <taxon>Malacalcyonacea</taxon>
        <taxon>Plexauridae</taxon>
        <taxon>Paramuricea</taxon>
    </lineage>
</organism>
<dbReference type="SMART" id="SM00868">
    <property type="entry name" value="zf-AD"/>
    <property type="match status" value="1"/>
</dbReference>
<gene>
    <name evidence="1" type="ORF">PACLA_8A040020</name>
</gene>
<dbReference type="EMBL" id="CACRXK020036781">
    <property type="protein sequence ID" value="CAB4044903.1"/>
    <property type="molecule type" value="Genomic_DNA"/>
</dbReference>
<comment type="caution">
    <text evidence="1">The sequence shown here is derived from an EMBL/GenBank/DDBJ whole genome shotgun (WGS) entry which is preliminary data.</text>
</comment>
<dbReference type="Proteomes" id="UP001152795">
    <property type="component" value="Unassembled WGS sequence"/>
</dbReference>
<keyword evidence="2" id="KW-1185">Reference proteome</keyword>
<dbReference type="Gene3D" id="3.40.1800.20">
    <property type="match status" value="1"/>
</dbReference>
<sequence length="243" mass="27245">MAQKVTPTKTFYRDLGNLCRLCGNEPLYTINIFSKSGQKKQLKDKIIKSTGLCVQNDGSSDVVCRKCERTLDKILQFQEKVIQTQKVFEQKSFFKRVIEMSPSRGSLRKKHVSMPATPTKISSKRLTFDKTDVEDTLQTQPQSIDLEMQPLCTATEDVLTNQLPRFKKFVSVHRHNIAPSTVSIQISTQVEQPASVKSKSTGVYLAKQLNPSEIAALERSVATKEPTAVAHIVMVKTPVVLYA</sequence>
<evidence type="ECO:0000313" key="1">
    <source>
        <dbReference type="EMBL" id="CAB4044903.1"/>
    </source>
</evidence>
<reference evidence="1" key="1">
    <citation type="submission" date="2020-04" db="EMBL/GenBank/DDBJ databases">
        <authorList>
            <person name="Alioto T."/>
            <person name="Alioto T."/>
            <person name="Gomez Garrido J."/>
        </authorList>
    </citation>
    <scope>NUCLEOTIDE SEQUENCE</scope>
    <source>
        <strain evidence="1">A484AB</strain>
    </source>
</reference>
<accession>A0A6S7LUZ0</accession>
<dbReference type="AlphaFoldDB" id="A0A6S7LUZ0"/>
<feature type="non-terminal residue" evidence="1">
    <location>
        <position position="243"/>
    </location>
</feature>
<dbReference type="SUPFAM" id="SSF57716">
    <property type="entry name" value="Glucocorticoid receptor-like (DNA-binding domain)"/>
    <property type="match status" value="1"/>
</dbReference>
<dbReference type="GO" id="GO:0005634">
    <property type="term" value="C:nucleus"/>
    <property type="evidence" value="ECO:0007669"/>
    <property type="project" value="InterPro"/>
</dbReference>
<dbReference type="InterPro" id="IPR012934">
    <property type="entry name" value="Znf_AD"/>
</dbReference>
<dbReference type="Pfam" id="PF07776">
    <property type="entry name" value="zf-AD"/>
    <property type="match status" value="1"/>
</dbReference>
<evidence type="ECO:0000313" key="2">
    <source>
        <dbReference type="Proteomes" id="UP001152795"/>
    </source>
</evidence>
<dbReference type="GO" id="GO:0008270">
    <property type="term" value="F:zinc ion binding"/>
    <property type="evidence" value="ECO:0007669"/>
    <property type="project" value="UniProtKB-UniRule"/>
</dbReference>
<proteinExistence type="predicted"/>
<dbReference type="PROSITE" id="PS51915">
    <property type="entry name" value="ZAD"/>
    <property type="match status" value="1"/>
</dbReference>
<protein>
    <submittedName>
        <fullName evidence="1">Zinc finger 554-like</fullName>
    </submittedName>
</protein>
<name>A0A6S7LUZ0_PARCT</name>